<evidence type="ECO:0000256" key="3">
    <source>
        <dbReference type="ARBA" id="ARBA00022840"/>
    </source>
</evidence>
<reference evidence="6" key="1">
    <citation type="submission" date="2017-01" db="EMBL/GenBank/DDBJ databases">
        <authorList>
            <person name="Varghese N."/>
            <person name="Submissions S."/>
        </authorList>
    </citation>
    <scope>NUCLEOTIDE SEQUENCE [LARGE SCALE GENOMIC DNA]</scope>
    <source>
        <strain evidence="6">DSM 21054</strain>
    </source>
</reference>
<dbReference type="PANTHER" id="PTHR42781:SF4">
    <property type="entry name" value="SPERMIDINE_PUTRESCINE IMPORT ATP-BINDING PROTEIN POTA"/>
    <property type="match status" value="1"/>
</dbReference>
<dbReference type="KEGG" id="fln:FLA_5133"/>
<keyword evidence="2" id="KW-0547">Nucleotide-binding</keyword>
<keyword evidence="3 5" id="KW-0067">ATP-binding</keyword>
<dbReference type="SMART" id="SM00382">
    <property type="entry name" value="AAA"/>
    <property type="match status" value="1"/>
</dbReference>
<dbReference type="PANTHER" id="PTHR42781">
    <property type="entry name" value="SPERMIDINE/PUTRESCINE IMPORT ATP-BINDING PROTEIN POTA"/>
    <property type="match status" value="1"/>
</dbReference>
<dbReference type="GO" id="GO:0043190">
    <property type="term" value="C:ATP-binding cassette (ABC) transporter complex"/>
    <property type="evidence" value="ECO:0007669"/>
    <property type="project" value="InterPro"/>
</dbReference>
<evidence type="ECO:0000259" key="4">
    <source>
        <dbReference type="PROSITE" id="PS50893"/>
    </source>
</evidence>
<evidence type="ECO:0000256" key="2">
    <source>
        <dbReference type="ARBA" id="ARBA00022741"/>
    </source>
</evidence>
<accession>A0A173MN55</accession>
<dbReference type="PROSITE" id="PS00211">
    <property type="entry name" value="ABC_TRANSPORTER_1"/>
    <property type="match status" value="1"/>
</dbReference>
<organism evidence="5 6">
    <name type="scientific">Filimonas lacunae</name>
    <dbReference type="NCBI Taxonomy" id="477680"/>
    <lineage>
        <taxon>Bacteria</taxon>
        <taxon>Pseudomonadati</taxon>
        <taxon>Bacteroidota</taxon>
        <taxon>Chitinophagia</taxon>
        <taxon>Chitinophagales</taxon>
        <taxon>Chitinophagaceae</taxon>
        <taxon>Filimonas</taxon>
    </lineage>
</organism>
<dbReference type="Proteomes" id="UP000186917">
    <property type="component" value="Unassembled WGS sequence"/>
</dbReference>
<dbReference type="SUPFAM" id="SSF50331">
    <property type="entry name" value="MOP-like"/>
    <property type="match status" value="1"/>
</dbReference>
<keyword evidence="6" id="KW-1185">Reference proteome</keyword>
<dbReference type="STRING" id="477680.SAMN05421788_101532"/>
<evidence type="ECO:0000313" key="6">
    <source>
        <dbReference type="Proteomes" id="UP000186917"/>
    </source>
</evidence>
<name>A0A173MN55_9BACT</name>
<gene>
    <name evidence="5" type="ORF">SAMN05421788_101532</name>
</gene>
<proteinExistence type="predicted"/>
<dbReference type="SUPFAM" id="SSF52540">
    <property type="entry name" value="P-loop containing nucleoside triphosphate hydrolases"/>
    <property type="match status" value="1"/>
</dbReference>
<dbReference type="InterPro" id="IPR017871">
    <property type="entry name" value="ABC_transporter-like_CS"/>
</dbReference>
<dbReference type="InterPro" id="IPR027417">
    <property type="entry name" value="P-loop_NTPase"/>
</dbReference>
<evidence type="ECO:0000256" key="1">
    <source>
        <dbReference type="ARBA" id="ARBA00022448"/>
    </source>
</evidence>
<sequence>MASSKFLEVAGVGKQERKGGDVVKNVSFELPRFRKLAVAGETGSGKSTLLKMVAGLAQPDSGNVYFNGVRVEGPYEKLIPGHPGVAYLSQQFELATFLSVAQVLEYANLLEEEDARLLYEVCKINHLMARRTDELSGGEKQRIALARLLITAPKLLLLDEPFSNLDMIHKGVLKTVIRDIGDKLHITTVIISHDPLDILPWADELLIMQQGSIAQQGPAREVYSHPVNEYVAGLLGKYNVIPAHWPHMAQLAPAAIADKPVIIRPEQLTLATNGKAGVPGVVKKILFMGSFYDLEIETGGILLVVRVMECLINEQDTVSVALK</sequence>
<dbReference type="Pfam" id="PF00005">
    <property type="entry name" value="ABC_tran"/>
    <property type="match status" value="1"/>
</dbReference>
<dbReference type="InterPro" id="IPR003439">
    <property type="entry name" value="ABC_transporter-like_ATP-bd"/>
</dbReference>
<dbReference type="InterPro" id="IPR013611">
    <property type="entry name" value="Transp-assoc_OB_typ2"/>
</dbReference>
<dbReference type="InterPro" id="IPR003593">
    <property type="entry name" value="AAA+_ATPase"/>
</dbReference>
<protein>
    <submittedName>
        <fullName evidence="5">Iron(III) transport system ATP-binding protein</fullName>
    </submittedName>
</protein>
<dbReference type="AlphaFoldDB" id="A0A173MN55"/>
<dbReference type="Pfam" id="PF08402">
    <property type="entry name" value="TOBE_2"/>
    <property type="match status" value="1"/>
</dbReference>
<dbReference type="Gene3D" id="3.40.50.300">
    <property type="entry name" value="P-loop containing nucleotide triphosphate hydrolases"/>
    <property type="match status" value="1"/>
</dbReference>
<dbReference type="OrthoDB" id="9802264at2"/>
<dbReference type="GO" id="GO:0022857">
    <property type="term" value="F:transmembrane transporter activity"/>
    <property type="evidence" value="ECO:0007669"/>
    <property type="project" value="InterPro"/>
</dbReference>
<evidence type="ECO:0000313" key="5">
    <source>
        <dbReference type="EMBL" id="SIS67088.1"/>
    </source>
</evidence>
<dbReference type="EMBL" id="FTOR01000001">
    <property type="protein sequence ID" value="SIS67088.1"/>
    <property type="molecule type" value="Genomic_DNA"/>
</dbReference>
<feature type="domain" description="ABC transporter" evidence="4">
    <location>
        <begin position="7"/>
        <end position="235"/>
    </location>
</feature>
<dbReference type="PROSITE" id="PS50893">
    <property type="entry name" value="ABC_TRANSPORTER_2"/>
    <property type="match status" value="1"/>
</dbReference>
<dbReference type="GO" id="GO:0016887">
    <property type="term" value="F:ATP hydrolysis activity"/>
    <property type="evidence" value="ECO:0007669"/>
    <property type="project" value="InterPro"/>
</dbReference>
<dbReference type="InterPro" id="IPR050093">
    <property type="entry name" value="ABC_SmlMolc_Importer"/>
</dbReference>
<dbReference type="InterPro" id="IPR008995">
    <property type="entry name" value="Mo/tungstate-bd_C_term_dom"/>
</dbReference>
<dbReference type="GO" id="GO:0005524">
    <property type="term" value="F:ATP binding"/>
    <property type="evidence" value="ECO:0007669"/>
    <property type="project" value="UniProtKB-KW"/>
</dbReference>
<keyword evidence="1" id="KW-0813">Transport</keyword>
<dbReference type="RefSeq" id="WP_076375382.1">
    <property type="nucleotide sequence ID" value="NZ_AP017422.1"/>
</dbReference>